<dbReference type="SMART" id="SM00388">
    <property type="entry name" value="HisKA"/>
    <property type="match status" value="1"/>
</dbReference>
<keyword evidence="6" id="KW-0902">Two-component regulatory system</keyword>
<evidence type="ECO:0000313" key="10">
    <source>
        <dbReference type="Proteomes" id="UP000011650"/>
    </source>
</evidence>
<dbReference type="InterPro" id="IPR036890">
    <property type="entry name" value="HATPase_C_sf"/>
</dbReference>
<dbReference type="EMBL" id="AOJG01000006">
    <property type="protein sequence ID" value="EMA63837.1"/>
    <property type="molecule type" value="Genomic_DNA"/>
</dbReference>
<accession>M0P100</accession>
<comment type="caution">
    <text evidence="9">The sequence shown here is derived from an EMBL/GenBank/DDBJ whole genome shotgun (WGS) entry which is preliminary data.</text>
</comment>
<gene>
    <name evidence="9" type="ORF">C469_01759</name>
</gene>
<dbReference type="InterPro" id="IPR005467">
    <property type="entry name" value="His_kinase_dom"/>
</dbReference>
<dbReference type="CDD" id="cd00082">
    <property type="entry name" value="HisKA"/>
    <property type="match status" value="1"/>
</dbReference>
<feature type="transmembrane region" description="Helical" evidence="7">
    <location>
        <begin position="69"/>
        <end position="91"/>
    </location>
</feature>
<dbReference type="PANTHER" id="PTHR43711">
    <property type="entry name" value="TWO-COMPONENT HISTIDINE KINASE"/>
    <property type="match status" value="1"/>
</dbReference>
<protein>
    <recommendedName>
        <fullName evidence="2">histidine kinase</fullName>
        <ecNumber evidence="2">2.7.13.3</ecNumber>
    </recommendedName>
</protein>
<evidence type="ECO:0000256" key="2">
    <source>
        <dbReference type="ARBA" id="ARBA00012438"/>
    </source>
</evidence>
<dbReference type="Proteomes" id="UP000011650">
    <property type="component" value="Unassembled WGS sequence"/>
</dbReference>
<dbReference type="RefSeq" id="WP_008003296.1">
    <property type="nucleotide sequence ID" value="NZ_AOJG01000006.1"/>
</dbReference>
<dbReference type="SMART" id="SM00387">
    <property type="entry name" value="HATPase_c"/>
    <property type="match status" value="1"/>
</dbReference>
<dbReference type="PRINTS" id="PR00344">
    <property type="entry name" value="BCTRLSENSOR"/>
</dbReference>
<dbReference type="AlphaFoldDB" id="M0P100"/>
<evidence type="ECO:0000256" key="4">
    <source>
        <dbReference type="ARBA" id="ARBA00022679"/>
    </source>
</evidence>
<feature type="transmembrane region" description="Helical" evidence="7">
    <location>
        <begin position="103"/>
        <end position="122"/>
    </location>
</feature>
<dbReference type="SUPFAM" id="SSF47384">
    <property type="entry name" value="Homodimeric domain of signal transducing histidine kinase"/>
    <property type="match status" value="1"/>
</dbReference>
<keyword evidence="4" id="KW-0808">Transferase</keyword>
<evidence type="ECO:0000256" key="1">
    <source>
        <dbReference type="ARBA" id="ARBA00000085"/>
    </source>
</evidence>
<dbReference type="Pfam" id="PF00512">
    <property type="entry name" value="HisKA"/>
    <property type="match status" value="1"/>
</dbReference>
<dbReference type="OrthoDB" id="8127at2157"/>
<dbReference type="Gene3D" id="3.30.565.10">
    <property type="entry name" value="Histidine kinase-like ATPase, C-terminal domain"/>
    <property type="match status" value="1"/>
</dbReference>
<evidence type="ECO:0000256" key="7">
    <source>
        <dbReference type="SAM" id="Phobius"/>
    </source>
</evidence>
<evidence type="ECO:0000313" key="9">
    <source>
        <dbReference type="EMBL" id="EMA63837.1"/>
    </source>
</evidence>
<dbReference type="SUPFAM" id="SSF55874">
    <property type="entry name" value="ATPase domain of HSP90 chaperone/DNA topoisomerase II/histidine kinase"/>
    <property type="match status" value="1"/>
</dbReference>
<keyword evidence="3" id="KW-0597">Phosphoprotein</keyword>
<feature type="domain" description="Histidine kinase" evidence="8">
    <location>
        <begin position="149"/>
        <end position="348"/>
    </location>
</feature>
<keyword evidence="10" id="KW-1185">Reference proteome</keyword>
<keyword evidence="7" id="KW-0812">Transmembrane</keyword>
<proteinExistence type="predicted"/>
<reference evidence="9 10" key="1">
    <citation type="journal article" date="2014" name="PLoS Genet.">
        <title>Phylogenetically driven sequencing of extremely halophilic archaea reveals strategies for static and dynamic osmo-response.</title>
        <authorList>
            <person name="Becker E.A."/>
            <person name="Seitzer P.M."/>
            <person name="Tritt A."/>
            <person name="Larsen D."/>
            <person name="Krusor M."/>
            <person name="Yao A.I."/>
            <person name="Wu D."/>
            <person name="Madern D."/>
            <person name="Eisen J.A."/>
            <person name="Darling A.E."/>
            <person name="Facciotti M.T."/>
        </authorList>
    </citation>
    <scope>NUCLEOTIDE SEQUENCE [LARGE SCALE GENOMIC DNA]</scope>
    <source>
        <strain evidence="9 10">DSM 21995</strain>
    </source>
</reference>
<dbReference type="InterPro" id="IPR003661">
    <property type="entry name" value="HisK_dim/P_dom"/>
</dbReference>
<evidence type="ECO:0000256" key="5">
    <source>
        <dbReference type="ARBA" id="ARBA00022777"/>
    </source>
</evidence>
<dbReference type="Pfam" id="PF02518">
    <property type="entry name" value="HATPase_c"/>
    <property type="match status" value="1"/>
</dbReference>
<dbReference type="EC" id="2.7.13.3" evidence="2"/>
<dbReference type="STRING" id="1227482.C469_01759"/>
<evidence type="ECO:0000256" key="6">
    <source>
        <dbReference type="ARBA" id="ARBA00023012"/>
    </source>
</evidence>
<dbReference type="Gene3D" id="1.10.287.130">
    <property type="match status" value="1"/>
</dbReference>
<evidence type="ECO:0000256" key="3">
    <source>
        <dbReference type="ARBA" id="ARBA00022553"/>
    </source>
</evidence>
<dbReference type="InterPro" id="IPR004358">
    <property type="entry name" value="Sig_transdc_His_kin-like_C"/>
</dbReference>
<dbReference type="GO" id="GO:0000155">
    <property type="term" value="F:phosphorelay sensor kinase activity"/>
    <property type="evidence" value="ECO:0007669"/>
    <property type="project" value="InterPro"/>
</dbReference>
<sequence length="348" mass="37270">MTSTRAWPVIALIGVTGVVARVAEFSVSPTDDPLTVFVGSLIPIGFALALLGLVWWIRYDDRTTITRRTIGWCLLGGSLIAGIEGTTILYQQTQGVVLTERRLTVVNAFVRGTLLGLLIGLYDHQRRAAIRSSRERESQRDRLAEFASVVAHDLRNPLSVAQGYLLLAREGDESAFDRVENALMRADRIIDDTLTLAREGEAATETEPVSLAAVARDAWSTTEAAEDAATAGAGLRIDSDATFDADAPRLRRLLENLFRNAIEHGGVDGSVTVSVGALDDGSGFYVADDGPGIPEADRESVLDAGYSTETDGTGFGLAIVSRIADAHGWTVAIDESDEGGAKFVFETT</sequence>
<keyword evidence="7" id="KW-0472">Membrane</keyword>
<dbReference type="InterPro" id="IPR003594">
    <property type="entry name" value="HATPase_dom"/>
</dbReference>
<dbReference type="PROSITE" id="PS50109">
    <property type="entry name" value="HIS_KIN"/>
    <property type="match status" value="1"/>
</dbReference>
<dbReference type="InterPro" id="IPR050736">
    <property type="entry name" value="Sensor_HK_Regulatory"/>
</dbReference>
<dbReference type="InterPro" id="IPR036097">
    <property type="entry name" value="HisK_dim/P_sf"/>
</dbReference>
<dbReference type="CDD" id="cd00075">
    <property type="entry name" value="HATPase"/>
    <property type="match status" value="1"/>
</dbReference>
<keyword evidence="7" id="KW-1133">Transmembrane helix</keyword>
<evidence type="ECO:0000259" key="8">
    <source>
        <dbReference type="PROSITE" id="PS50109"/>
    </source>
</evidence>
<dbReference type="PATRIC" id="fig|1227482.3.peg.361"/>
<organism evidence="9 10">
    <name type="scientific">Halorubrum lipolyticum DSM 21995</name>
    <dbReference type="NCBI Taxonomy" id="1227482"/>
    <lineage>
        <taxon>Archaea</taxon>
        <taxon>Methanobacteriati</taxon>
        <taxon>Methanobacteriota</taxon>
        <taxon>Stenosarchaea group</taxon>
        <taxon>Halobacteria</taxon>
        <taxon>Halobacteriales</taxon>
        <taxon>Haloferacaceae</taxon>
        <taxon>Halorubrum</taxon>
    </lineage>
</organism>
<feature type="transmembrane region" description="Helical" evidence="7">
    <location>
        <begin position="36"/>
        <end position="57"/>
    </location>
</feature>
<name>M0P100_9EURY</name>
<comment type="catalytic activity">
    <reaction evidence="1">
        <text>ATP + protein L-histidine = ADP + protein N-phospho-L-histidine.</text>
        <dbReference type="EC" id="2.7.13.3"/>
    </reaction>
</comment>
<keyword evidence="5" id="KW-0418">Kinase</keyword>
<dbReference type="PANTHER" id="PTHR43711:SF1">
    <property type="entry name" value="HISTIDINE KINASE 1"/>
    <property type="match status" value="1"/>
</dbReference>